<evidence type="ECO:0000256" key="2">
    <source>
        <dbReference type="ARBA" id="ARBA00022517"/>
    </source>
</evidence>
<dbReference type="InterPro" id="IPR029063">
    <property type="entry name" value="SAM-dependent_MTases_sf"/>
</dbReference>
<evidence type="ECO:0000256" key="7">
    <source>
        <dbReference type="ARBA" id="ARBA00023242"/>
    </source>
</evidence>
<dbReference type="Gene3D" id="3.40.50.150">
    <property type="entry name" value="Vaccinia Virus protein VP39"/>
    <property type="match status" value="1"/>
</dbReference>
<keyword evidence="3" id="KW-0698">rRNA processing</keyword>
<comment type="subcellular location">
    <subcellularLocation>
        <location evidence="1">Nucleus</location>
        <location evidence="1">Nucleolus</location>
    </subcellularLocation>
</comment>
<evidence type="ECO:0000259" key="9">
    <source>
        <dbReference type="Pfam" id="PF01728"/>
    </source>
</evidence>
<dbReference type="AlphaFoldDB" id="A0A7J7N4H7"/>
<name>A0A7J7N4H7_9MAGN</name>
<feature type="domain" description="Ribosomal RNA methyltransferase FtsJ" evidence="9">
    <location>
        <begin position="25"/>
        <end position="203"/>
    </location>
</feature>
<dbReference type="Proteomes" id="UP000541444">
    <property type="component" value="Unassembled WGS sequence"/>
</dbReference>
<dbReference type="SUPFAM" id="SSF53335">
    <property type="entry name" value="S-adenosyl-L-methionine-dependent methyltransferases"/>
    <property type="match status" value="1"/>
</dbReference>
<organism evidence="11 12">
    <name type="scientific">Kingdonia uniflora</name>
    <dbReference type="NCBI Taxonomy" id="39325"/>
    <lineage>
        <taxon>Eukaryota</taxon>
        <taxon>Viridiplantae</taxon>
        <taxon>Streptophyta</taxon>
        <taxon>Embryophyta</taxon>
        <taxon>Tracheophyta</taxon>
        <taxon>Spermatophyta</taxon>
        <taxon>Magnoliopsida</taxon>
        <taxon>Ranunculales</taxon>
        <taxon>Circaeasteraceae</taxon>
        <taxon>Kingdonia</taxon>
    </lineage>
</organism>
<evidence type="ECO:0000256" key="5">
    <source>
        <dbReference type="ARBA" id="ARBA00022679"/>
    </source>
</evidence>
<keyword evidence="4" id="KW-0489">Methyltransferase</keyword>
<dbReference type="GO" id="GO:0000466">
    <property type="term" value="P:maturation of 5.8S rRNA from tricistronic rRNA transcript (SSU-rRNA, 5.8S rRNA, LSU-rRNA)"/>
    <property type="evidence" value="ECO:0007669"/>
    <property type="project" value="TreeGrafter"/>
</dbReference>
<evidence type="ECO:0000259" key="10">
    <source>
        <dbReference type="Pfam" id="PF11861"/>
    </source>
</evidence>
<keyword evidence="5" id="KW-0808">Transferase</keyword>
<dbReference type="Pfam" id="PF11861">
    <property type="entry name" value="DUF3381"/>
    <property type="match status" value="1"/>
</dbReference>
<proteinExistence type="inferred from homology"/>
<dbReference type="OrthoDB" id="1287559at2759"/>
<dbReference type="Pfam" id="PF01728">
    <property type="entry name" value="FtsJ"/>
    <property type="match status" value="1"/>
</dbReference>
<dbReference type="GO" id="GO:0008650">
    <property type="term" value="F:rRNA (uridine-2'-O-)-methyltransferase activity"/>
    <property type="evidence" value="ECO:0007669"/>
    <property type="project" value="TreeGrafter"/>
</dbReference>
<feature type="domain" description="DUF3381" evidence="10">
    <location>
        <begin position="237"/>
        <end position="387"/>
    </location>
</feature>
<keyword evidence="6" id="KW-0949">S-adenosyl-L-methionine</keyword>
<keyword evidence="12" id="KW-1185">Reference proteome</keyword>
<evidence type="ECO:0008006" key="13">
    <source>
        <dbReference type="Google" id="ProtNLM"/>
    </source>
</evidence>
<reference evidence="11 12" key="1">
    <citation type="journal article" date="2020" name="IScience">
        <title>Genome Sequencing of the Endangered Kingdonia uniflora (Circaeasteraceae, Ranunculales) Reveals Potential Mechanisms of Evolutionary Specialization.</title>
        <authorList>
            <person name="Sun Y."/>
            <person name="Deng T."/>
            <person name="Zhang A."/>
            <person name="Moore M.J."/>
            <person name="Landis J.B."/>
            <person name="Lin N."/>
            <person name="Zhang H."/>
            <person name="Zhang X."/>
            <person name="Huang J."/>
            <person name="Zhang X."/>
            <person name="Sun H."/>
            <person name="Wang H."/>
        </authorList>
    </citation>
    <scope>NUCLEOTIDE SEQUENCE [LARGE SCALE GENOMIC DNA]</scope>
    <source>
        <strain evidence="11">TB1705</strain>
        <tissue evidence="11">Leaf</tissue>
    </source>
</reference>
<dbReference type="PANTHER" id="PTHR10920:SF13">
    <property type="entry name" value="PRE-RRNA 2'-O-RIBOSE RNA METHYLTRANSFERASE FTSJ3"/>
    <property type="match status" value="1"/>
</dbReference>
<keyword evidence="7" id="KW-0539">Nucleus</keyword>
<dbReference type="InterPro" id="IPR050082">
    <property type="entry name" value="RNA_methyltr_RlmE"/>
</dbReference>
<feature type="compositionally biased region" description="Basic and acidic residues" evidence="8">
    <location>
        <begin position="495"/>
        <end position="507"/>
    </location>
</feature>
<dbReference type="HAMAP" id="MF_01547">
    <property type="entry name" value="RNA_methyltr_E"/>
    <property type="match status" value="1"/>
</dbReference>
<evidence type="ECO:0000256" key="4">
    <source>
        <dbReference type="ARBA" id="ARBA00022603"/>
    </source>
</evidence>
<dbReference type="GO" id="GO:0000463">
    <property type="term" value="P:maturation of LSU-rRNA from tricistronic rRNA transcript (SSU-rRNA, 5.8S rRNA, LSU-rRNA)"/>
    <property type="evidence" value="ECO:0007669"/>
    <property type="project" value="TreeGrafter"/>
</dbReference>
<evidence type="ECO:0000313" key="11">
    <source>
        <dbReference type="EMBL" id="KAF6162045.1"/>
    </source>
</evidence>
<evidence type="ECO:0000313" key="12">
    <source>
        <dbReference type="Proteomes" id="UP000541444"/>
    </source>
</evidence>
<protein>
    <recommendedName>
        <fullName evidence="13">rRNA methyltransferase</fullName>
    </recommendedName>
</protein>
<gene>
    <name evidence="11" type="ORF">GIB67_002634</name>
</gene>
<evidence type="ECO:0000256" key="8">
    <source>
        <dbReference type="SAM" id="MobiDB-lite"/>
    </source>
</evidence>
<sequence length="507" mass="57612">MGKAKTKGKDRTEDKYYKLAKQAGYRARSSFKLIHIDDKYNFLNSSRSILDLCAAPGGWMQIAVKRAPVGAFVLGVDLNPITKMLGAISIQEDITTPKCRATIKRLMQENGCRAFDLVLHDGSPNIGGRWAQEATEQNALVIEALRLATQFLAPKGDFITKIFRSQDYTAVIYCLSQLFGKVEPLKPDSSRKESAETFLIAKHYRAPAKVDPKLLDIKHLFQGGTETLKVVDVLREKKQKRHRDGYEDGVSTLRKVYSASKFVWSESPLDVLGSVTFISFDDPDSLSVKDHILTTEEVKALCDDLGVLGKQDFKHLLKWRMNIRKALSPAKQVVTENDGSKDEDKEDKDEDDDKVLNEMEELTYAMDRKKKREKQRIQKRLVKDKSRKATGMQIDALGDEYVDHELFSLAAIKGKKDLEAVDSTEVNDEKANMGYSSDEDTRETGFRQESSSDIDSDEEARRYDEQLEGFLDEAYERFINKRDGSSKQRKRAKRSFSEANKELMEVQ</sequence>
<dbReference type="GO" id="GO:0016435">
    <property type="term" value="F:rRNA (guanine) methyltransferase activity"/>
    <property type="evidence" value="ECO:0007669"/>
    <property type="project" value="TreeGrafter"/>
</dbReference>
<keyword evidence="2" id="KW-0690">Ribosome biogenesis</keyword>
<dbReference type="InterPro" id="IPR024576">
    <property type="entry name" value="rRNA_MeTfrase_Spb1_DUF3381"/>
</dbReference>
<dbReference type="InterPro" id="IPR015507">
    <property type="entry name" value="rRNA-MeTfrase_E"/>
</dbReference>
<accession>A0A7J7N4H7</accession>
<feature type="region of interest" description="Disordered" evidence="8">
    <location>
        <begin position="423"/>
        <end position="465"/>
    </location>
</feature>
<evidence type="ECO:0000256" key="1">
    <source>
        <dbReference type="ARBA" id="ARBA00004604"/>
    </source>
</evidence>
<feature type="compositionally biased region" description="Acidic residues" evidence="8">
    <location>
        <begin position="344"/>
        <end position="356"/>
    </location>
</feature>
<dbReference type="GO" id="GO:0030687">
    <property type="term" value="C:preribosome, large subunit precursor"/>
    <property type="evidence" value="ECO:0007669"/>
    <property type="project" value="TreeGrafter"/>
</dbReference>
<feature type="region of interest" description="Disordered" evidence="8">
    <location>
        <begin position="482"/>
        <end position="507"/>
    </location>
</feature>
<evidence type="ECO:0000256" key="3">
    <source>
        <dbReference type="ARBA" id="ARBA00022552"/>
    </source>
</evidence>
<feature type="region of interest" description="Disordered" evidence="8">
    <location>
        <begin position="330"/>
        <end position="356"/>
    </location>
</feature>
<dbReference type="FunFam" id="3.40.50.150:FF:000004">
    <property type="entry name" value="AdoMet-dependent rRNA methyltransferase SPB1"/>
    <property type="match status" value="1"/>
</dbReference>
<comment type="caution">
    <text evidence="11">The sequence shown here is derived from an EMBL/GenBank/DDBJ whole genome shotgun (WGS) entry which is preliminary data.</text>
</comment>
<dbReference type="GO" id="GO:0005730">
    <property type="term" value="C:nucleolus"/>
    <property type="evidence" value="ECO:0007669"/>
    <property type="project" value="UniProtKB-SubCell"/>
</dbReference>
<evidence type="ECO:0000256" key="6">
    <source>
        <dbReference type="ARBA" id="ARBA00022691"/>
    </source>
</evidence>
<dbReference type="InterPro" id="IPR002877">
    <property type="entry name" value="RNA_MeTrfase_FtsJ_dom"/>
</dbReference>
<dbReference type="PANTHER" id="PTHR10920">
    <property type="entry name" value="RIBOSOMAL RNA METHYLTRANSFERASE"/>
    <property type="match status" value="1"/>
</dbReference>
<dbReference type="EMBL" id="JACGCM010001059">
    <property type="protein sequence ID" value="KAF6162045.1"/>
    <property type="molecule type" value="Genomic_DNA"/>
</dbReference>